<feature type="chain" id="PRO_5045524971" description="Secreted protein" evidence="1">
    <location>
        <begin position="21"/>
        <end position="204"/>
    </location>
</feature>
<comment type="caution">
    <text evidence="2">The sequence shown here is derived from an EMBL/GenBank/DDBJ whole genome shotgun (WGS) entry which is preliminary data.</text>
</comment>
<dbReference type="PROSITE" id="PS51257">
    <property type="entry name" value="PROKAR_LIPOPROTEIN"/>
    <property type="match status" value="1"/>
</dbReference>
<evidence type="ECO:0008006" key="4">
    <source>
        <dbReference type="Google" id="ProtNLM"/>
    </source>
</evidence>
<feature type="signal peptide" evidence="1">
    <location>
        <begin position="1"/>
        <end position="20"/>
    </location>
</feature>
<organism evidence="2 3">
    <name type="scientific">Natronospira proteinivora</name>
    <dbReference type="NCBI Taxonomy" id="1807133"/>
    <lineage>
        <taxon>Bacteria</taxon>
        <taxon>Pseudomonadati</taxon>
        <taxon>Pseudomonadota</taxon>
        <taxon>Gammaproteobacteria</taxon>
        <taxon>Natronospirales</taxon>
        <taxon>Natronospiraceae</taxon>
        <taxon>Natronospira</taxon>
    </lineage>
</organism>
<keyword evidence="3" id="KW-1185">Reference proteome</keyword>
<dbReference type="Proteomes" id="UP001523550">
    <property type="component" value="Unassembled WGS sequence"/>
</dbReference>
<keyword evidence="1" id="KW-0732">Signal</keyword>
<evidence type="ECO:0000256" key="1">
    <source>
        <dbReference type="SAM" id="SignalP"/>
    </source>
</evidence>
<dbReference type="EMBL" id="JALJYF010000001">
    <property type="protein sequence ID" value="MCP1726521.1"/>
    <property type="molecule type" value="Genomic_DNA"/>
</dbReference>
<name>A0ABT1G5F0_9GAMM</name>
<evidence type="ECO:0000313" key="3">
    <source>
        <dbReference type="Proteomes" id="UP001523550"/>
    </source>
</evidence>
<proteinExistence type="predicted"/>
<evidence type="ECO:0000313" key="2">
    <source>
        <dbReference type="EMBL" id="MCP1726521.1"/>
    </source>
</evidence>
<sequence length="204" mass="22396">MTLRLLPLAASIGIALSACGGAPPTQSEDAIAPVQAPGQAFWSAIQPHCGQAYEGQLVSGREGDDGFRDQTVIVHIKHCEDSRLLIPLHVGDDHSRTWVLERHAWGVSLKHEHRDPDGSPQTVSRYGGLARPPADGYTLRFPVDDETLAMLPNSVGGFWTLSTEDDTLHYQVEREGREGVFHLTFDLSESVEPPEAPWGWDAIR</sequence>
<protein>
    <recommendedName>
        <fullName evidence="4">Secreted protein</fullName>
    </recommendedName>
</protein>
<dbReference type="RefSeq" id="WP_253444947.1">
    <property type="nucleotide sequence ID" value="NZ_JALJYF010000001.1"/>
</dbReference>
<accession>A0ABT1G5F0</accession>
<gene>
    <name evidence="2" type="ORF">J2T60_000486</name>
</gene>
<reference evidence="2 3" key="1">
    <citation type="submission" date="2022-03" db="EMBL/GenBank/DDBJ databases">
        <title>Genomic Encyclopedia of Type Strains, Phase III (KMG-III): the genomes of soil and plant-associated and newly described type strains.</title>
        <authorList>
            <person name="Whitman W."/>
        </authorList>
    </citation>
    <scope>NUCLEOTIDE SEQUENCE [LARGE SCALE GENOMIC DNA]</scope>
    <source>
        <strain evidence="2 3">BSker1</strain>
    </source>
</reference>